<keyword evidence="2" id="KW-0472">Membrane</keyword>
<evidence type="ECO:0000313" key="3">
    <source>
        <dbReference type="EMBL" id="CAK0873519.1"/>
    </source>
</evidence>
<gene>
    <name evidence="3" type="ORF">PCOR1329_LOCUS58722</name>
</gene>
<keyword evidence="2" id="KW-0812">Transmembrane</keyword>
<evidence type="ECO:0000256" key="1">
    <source>
        <dbReference type="SAM" id="MobiDB-lite"/>
    </source>
</evidence>
<evidence type="ECO:0000256" key="2">
    <source>
        <dbReference type="SAM" id="Phobius"/>
    </source>
</evidence>
<protein>
    <submittedName>
        <fullName evidence="3">Uncharacterized protein</fullName>
    </submittedName>
</protein>
<name>A0ABN9VJX9_9DINO</name>
<dbReference type="EMBL" id="CAUYUJ010017289">
    <property type="protein sequence ID" value="CAK0873519.1"/>
    <property type="molecule type" value="Genomic_DNA"/>
</dbReference>
<evidence type="ECO:0000313" key="4">
    <source>
        <dbReference type="Proteomes" id="UP001189429"/>
    </source>
</evidence>
<organism evidence="3 4">
    <name type="scientific">Prorocentrum cordatum</name>
    <dbReference type="NCBI Taxonomy" id="2364126"/>
    <lineage>
        <taxon>Eukaryota</taxon>
        <taxon>Sar</taxon>
        <taxon>Alveolata</taxon>
        <taxon>Dinophyceae</taxon>
        <taxon>Prorocentrales</taxon>
        <taxon>Prorocentraceae</taxon>
        <taxon>Prorocentrum</taxon>
    </lineage>
</organism>
<keyword evidence="2" id="KW-1133">Transmembrane helix</keyword>
<feature type="compositionally biased region" description="Gly residues" evidence="1">
    <location>
        <begin position="175"/>
        <end position="189"/>
    </location>
</feature>
<feature type="transmembrane region" description="Helical" evidence="2">
    <location>
        <begin position="6"/>
        <end position="27"/>
    </location>
</feature>
<feature type="region of interest" description="Disordered" evidence="1">
    <location>
        <begin position="170"/>
        <end position="247"/>
    </location>
</feature>
<reference evidence="3" key="1">
    <citation type="submission" date="2023-10" db="EMBL/GenBank/DDBJ databases">
        <authorList>
            <person name="Chen Y."/>
            <person name="Shah S."/>
            <person name="Dougan E. K."/>
            <person name="Thang M."/>
            <person name="Chan C."/>
        </authorList>
    </citation>
    <scope>NUCLEOTIDE SEQUENCE [LARGE SCALE GENOMIC DNA]</scope>
</reference>
<feature type="non-terminal residue" evidence="3">
    <location>
        <position position="247"/>
    </location>
</feature>
<sequence length="247" mass="25517">MPADSGKAASVVLLGGIILQVQVLYLWRTANKRQRVACGELVSRATCMLVALLLRGATDTLLRAQLKIDGAMVELVTDMAQMATWLAVMNMVLHSTAWQPDREDAAKPGQAGDWTLLACSLAGFAAASGWGSWQQSVFRGSPQLALAAALPGFVGRLPQPMDDEGGLRHRPPGAVAGGDALGRPGGGPGARRVRGRGAGAVLPHRAGGLLRPLGHTAGAAGPRRARRAAAGRPAGRRAGPWRGGVPG</sequence>
<comment type="caution">
    <text evidence="3">The sequence shown here is derived from an EMBL/GenBank/DDBJ whole genome shotgun (WGS) entry which is preliminary data.</text>
</comment>
<feature type="compositionally biased region" description="Low complexity" evidence="1">
    <location>
        <begin position="230"/>
        <end position="240"/>
    </location>
</feature>
<dbReference type="Proteomes" id="UP001189429">
    <property type="component" value="Unassembled WGS sequence"/>
</dbReference>
<accession>A0ABN9VJX9</accession>
<keyword evidence="4" id="KW-1185">Reference proteome</keyword>
<proteinExistence type="predicted"/>